<dbReference type="Proteomes" id="UP000660668">
    <property type="component" value="Unassembled WGS sequence"/>
</dbReference>
<dbReference type="InterPro" id="IPR030395">
    <property type="entry name" value="GP_PDE_dom"/>
</dbReference>
<feature type="domain" description="GP-PDE" evidence="1">
    <location>
        <begin position="4"/>
        <end position="48"/>
    </location>
</feature>
<dbReference type="GO" id="GO:0006629">
    <property type="term" value="P:lipid metabolic process"/>
    <property type="evidence" value="ECO:0007669"/>
    <property type="project" value="InterPro"/>
</dbReference>
<dbReference type="GO" id="GO:0008081">
    <property type="term" value="F:phosphoric diester hydrolase activity"/>
    <property type="evidence" value="ECO:0007669"/>
    <property type="project" value="InterPro"/>
</dbReference>
<comment type="caution">
    <text evidence="2">The sequence shown here is derived from an EMBL/GenBank/DDBJ whole genome shotgun (WGS) entry which is preliminary data.</text>
</comment>
<proteinExistence type="predicted"/>
<dbReference type="Gene3D" id="3.20.20.190">
    <property type="entry name" value="Phosphatidylinositol (PI) phosphodiesterase"/>
    <property type="match status" value="2"/>
</dbReference>
<evidence type="ECO:0000313" key="2">
    <source>
        <dbReference type="EMBL" id="MBF4768724.1"/>
    </source>
</evidence>
<keyword evidence="3" id="KW-1185">Reference proteome</keyword>
<dbReference type="CDD" id="cd08556">
    <property type="entry name" value="GDPD"/>
    <property type="match status" value="1"/>
</dbReference>
<evidence type="ECO:0000313" key="3">
    <source>
        <dbReference type="Proteomes" id="UP000660668"/>
    </source>
</evidence>
<dbReference type="EMBL" id="JADKPO010000016">
    <property type="protein sequence ID" value="MBF4768724.1"/>
    <property type="molecule type" value="Genomic_DNA"/>
</dbReference>
<sequence length="227" mass="24953">MGRHRVLISAHRCNSADAVREAYRVGADYAEFDVRRAGDGTIVVGHDPVALADQAHRLDDVLAAVAESGLGAHVDLKGRDAETWAEELAERCALVLDLDRVVFTTGRQPAAAKLAAWAARQQTAPMVGLTLGQSTKNLRLPAAVRARVGELYPNRRWVESGAGVLVAHHVLARIRLLRWANRREVRVLVWTVDHPRVVRAALRDPRVWMVTTNHPATAVAARERISS</sequence>
<organism evidence="2 3">
    <name type="scientific">Nocardioides agariphilus</name>
    <dbReference type="NCBI Taxonomy" id="433664"/>
    <lineage>
        <taxon>Bacteria</taxon>
        <taxon>Bacillati</taxon>
        <taxon>Actinomycetota</taxon>
        <taxon>Actinomycetes</taxon>
        <taxon>Propionibacteriales</taxon>
        <taxon>Nocardioidaceae</taxon>
        <taxon>Nocardioides</taxon>
    </lineage>
</organism>
<reference evidence="2" key="1">
    <citation type="submission" date="2020-11" db="EMBL/GenBank/DDBJ databases">
        <title>Nocardioides cynanchi sp. nov., isolated from soil of rhizosphere of Cynanchum wilfordii.</title>
        <authorList>
            <person name="Lee J.-S."/>
            <person name="Suh M.K."/>
            <person name="Kim J.-S."/>
        </authorList>
    </citation>
    <scope>NUCLEOTIDE SEQUENCE</scope>
    <source>
        <strain evidence="2">KCTC 19276</strain>
    </source>
</reference>
<dbReference type="InterPro" id="IPR017946">
    <property type="entry name" value="PLC-like_Pdiesterase_TIM-brl"/>
</dbReference>
<evidence type="ECO:0000259" key="1">
    <source>
        <dbReference type="Pfam" id="PF03009"/>
    </source>
</evidence>
<accession>A0A930VJK5</accession>
<dbReference type="AlphaFoldDB" id="A0A930VJK5"/>
<dbReference type="Pfam" id="PF03009">
    <property type="entry name" value="GDPD"/>
    <property type="match status" value="1"/>
</dbReference>
<dbReference type="SUPFAM" id="SSF51695">
    <property type="entry name" value="PLC-like phosphodiesterases"/>
    <property type="match status" value="1"/>
</dbReference>
<name>A0A930VJK5_9ACTN</name>
<protein>
    <submittedName>
        <fullName evidence="2">Glycerophosphodiester phosphodiesterase</fullName>
    </submittedName>
</protein>
<dbReference type="RefSeq" id="WP_194696866.1">
    <property type="nucleotide sequence ID" value="NZ_JADKPO010000016.1"/>
</dbReference>
<gene>
    <name evidence="2" type="ORF">ISU10_13210</name>
</gene>
<dbReference type="PANTHER" id="PTHR46211">
    <property type="entry name" value="GLYCEROPHOSPHORYL DIESTER PHOSPHODIESTERASE"/>
    <property type="match status" value="1"/>
</dbReference>
<dbReference type="PANTHER" id="PTHR46211:SF1">
    <property type="entry name" value="GLYCEROPHOSPHODIESTER PHOSPHODIESTERASE, CYTOPLASMIC"/>
    <property type="match status" value="1"/>
</dbReference>